<evidence type="ECO:0000313" key="4">
    <source>
        <dbReference type="Proteomes" id="UP000694397"/>
    </source>
</evidence>
<evidence type="ECO:0000256" key="1">
    <source>
        <dbReference type="SAM" id="Coils"/>
    </source>
</evidence>
<protein>
    <submittedName>
        <fullName evidence="3">Cytospin-A-like</fullName>
    </submittedName>
</protein>
<dbReference type="OrthoDB" id="8964991at2759"/>
<feature type="region of interest" description="Disordered" evidence="2">
    <location>
        <begin position="1"/>
        <end position="152"/>
    </location>
</feature>
<reference evidence="3 4" key="1">
    <citation type="submission" date="2019-04" db="EMBL/GenBank/DDBJ databases">
        <authorList>
            <consortium name="Wellcome Sanger Institute Data Sharing"/>
        </authorList>
    </citation>
    <scope>NUCLEOTIDE SEQUENCE [LARGE SCALE GENOMIC DNA]</scope>
</reference>
<evidence type="ECO:0000313" key="3">
    <source>
        <dbReference type="Ensembl" id="ENSSFOP00015002354.2"/>
    </source>
</evidence>
<sequence>MESNGSAVKSGRSLKRVPTTTSAKTSKSVSPKVKDWSGKNGQSRTESSPRRRRAVNAIPTGRQLPRTPPATERNERSRAPGSAREVEAPAGGTASRDSSPRHTVTGAASVVKKDCTHTQGARAPLPKDDFSTREMDEPQHDEELRKTTTRRPSTISATSKCVHLEELNPDCFIRGMQGYQWTTEDLEFVEHAKNERQIRQLQDELKMLQKHLKDEQHKLDLCLAIRDKVQADLAEIADFDRVVQLGRDFLSEKLDSAEVEAMDPKSVMSQIRLEDVQQAIRKEQSKAVVLEEKLARLQDLGSKEEETWQKEVEIQEKRISEKQARLSELEKESSDLKSELSQVEEALKLTQSEVESLKASTQTKLMEEEVDMTKILRRSKRIARRKENFLERETFLNKIRARK</sequence>
<reference evidence="3" key="2">
    <citation type="submission" date="2025-08" db="UniProtKB">
        <authorList>
            <consortium name="Ensembl"/>
        </authorList>
    </citation>
    <scope>IDENTIFICATION</scope>
</reference>
<organism evidence="3 4">
    <name type="scientific">Scleropages formosus</name>
    <name type="common">Asian bonytongue</name>
    <name type="synonym">Osteoglossum formosum</name>
    <dbReference type="NCBI Taxonomy" id="113540"/>
    <lineage>
        <taxon>Eukaryota</taxon>
        <taxon>Metazoa</taxon>
        <taxon>Chordata</taxon>
        <taxon>Craniata</taxon>
        <taxon>Vertebrata</taxon>
        <taxon>Euteleostomi</taxon>
        <taxon>Actinopterygii</taxon>
        <taxon>Neopterygii</taxon>
        <taxon>Teleostei</taxon>
        <taxon>Osteoglossocephala</taxon>
        <taxon>Osteoglossomorpha</taxon>
        <taxon>Osteoglossiformes</taxon>
        <taxon>Osteoglossidae</taxon>
        <taxon>Scleropages</taxon>
    </lineage>
</organism>
<dbReference type="Ensembl" id="ENSSFOT00015002398.2">
    <property type="protein sequence ID" value="ENSSFOP00015002354.2"/>
    <property type="gene ID" value="ENSSFOG00015001592.2"/>
</dbReference>
<dbReference type="GeneTree" id="ENSGT00940000171777"/>
<keyword evidence="1" id="KW-0175">Coiled coil</keyword>
<dbReference type="Proteomes" id="UP000694397">
    <property type="component" value="Chromosome 1"/>
</dbReference>
<feature type="compositionally biased region" description="Low complexity" evidence="2">
    <location>
        <begin position="17"/>
        <end position="31"/>
    </location>
</feature>
<gene>
    <name evidence="3" type="primary">si:dkeyp-34c12.1</name>
</gene>
<dbReference type="AlphaFoldDB" id="A0A8C9QQM6"/>
<name>A0A8C9QQM6_SCLFO</name>
<feature type="coiled-coil region" evidence="1">
    <location>
        <begin position="273"/>
        <end position="360"/>
    </location>
</feature>
<reference evidence="3" key="3">
    <citation type="submission" date="2025-09" db="UniProtKB">
        <authorList>
            <consortium name="Ensembl"/>
        </authorList>
    </citation>
    <scope>IDENTIFICATION</scope>
</reference>
<proteinExistence type="predicted"/>
<feature type="coiled-coil region" evidence="1">
    <location>
        <begin position="191"/>
        <end position="218"/>
    </location>
</feature>
<evidence type="ECO:0000256" key="2">
    <source>
        <dbReference type="SAM" id="MobiDB-lite"/>
    </source>
</evidence>
<keyword evidence="4" id="KW-1185">Reference proteome</keyword>
<feature type="compositionally biased region" description="Basic and acidic residues" evidence="2">
    <location>
        <begin position="125"/>
        <end position="146"/>
    </location>
</feature>
<accession>A0A8C9QQM6</accession>